<dbReference type="Proteomes" id="UP001189429">
    <property type="component" value="Unassembled WGS sequence"/>
</dbReference>
<feature type="non-terminal residue" evidence="3">
    <location>
        <position position="112"/>
    </location>
</feature>
<feature type="non-terminal residue" evidence="3">
    <location>
        <position position="1"/>
    </location>
</feature>
<gene>
    <name evidence="3" type="ORF">PCOR1329_LOCUS36915</name>
</gene>
<name>A0ABN9T9I4_9DINO</name>
<organism evidence="3 4">
    <name type="scientific">Prorocentrum cordatum</name>
    <dbReference type="NCBI Taxonomy" id="2364126"/>
    <lineage>
        <taxon>Eukaryota</taxon>
        <taxon>Sar</taxon>
        <taxon>Alveolata</taxon>
        <taxon>Dinophyceae</taxon>
        <taxon>Prorocentrales</taxon>
        <taxon>Prorocentraceae</taxon>
        <taxon>Prorocentrum</taxon>
    </lineage>
</organism>
<evidence type="ECO:0000313" key="4">
    <source>
        <dbReference type="Proteomes" id="UP001189429"/>
    </source>
</evidence>
<feature type="region of interest" description="Disordered" evidence="1">
    <location>
        <begin position="34"/>
        <end position="78"/>
    </location>
</feature>
<keyword evidence="2" id="KW-0732">Signal</keyword>
<feature type="chain" id="PRO_5045823584" evidence="2">
    <location>
        <begin position="35"/>
        <end position="112"/>
    </location>
</feature>
<evidence type="ECO:0000256" key="2">
    <source>
        <dbReference type="SAM" id="SignalP"/>
    </source>
</evidence>
<evidence type="ECO:0000256" key="1">
    <source>
        <dbReference type="SAM" id="MobiDB-lite"/>
    </source>
</evidence>
<evidence type="ECO:0000313" key="3">
    <source>
        <dbReference type="EMBL" id="CAK0841827.1"/>
    </source>
</evidence>
<proteinExistence type="predicted"/>
<comment type="caution">
    <text evidence="3">The sequence shown here is derived from an EMBL/GenBank/DDBJ whole genome shotgun (WGS) entry which is preliminary data.</text>
</comment>
<reference evidence="3" key="1">
    <citation type="submission" date="2023-10" db="EMBL/GenBank/DDBJ databases">
        <authorList>
            <person name="Chen Y."/>
            <person name="Shah S."/>
            <person name="Dougan E. K."/>
            <person name="Thang M."/>
            <person name="Chan C."/>
        </authorList>
    </citation>
    <scope>NUCLEOTIDE SEQUENCE [LARGE SCALE GENOMIC DNA]</scope>
</reference>
<sequence length="112" mass="11682">GGRARKSGHVPPARDWQAFILIVSLLSRPRLGAAQGAAMPPPASSLTGAYEQQKVESPPSRCPSPRAAGTATAAGFGGIAPRPLFLRLNYGAAMRFLSASPSLSLSPFLFFC</sequence>
<dbReference type="EMBL" id="CAUYUJ010014483">
    <property type="protein sequence ID" value="CAK0841827.1"/>
    <property type="molecule type" value="Genomic_DNA"/>
</dbReference>
<feature type="compositionally biased region" description="Low complexity" evidence="1">
    <location>
        <begin position="57"/>
        <end position="74"/>
    </location>
</feature>
<accession>A0ABN9T9I4</accession>
<protein>
    <submittedName>
        <fullName evidence="3">Uncharacterized protein</fullName>
    </submittedName>
</protein>
<keyword evidence="4" id="KW-1185">Reference proteome</keyword>
<feature type="signal peptide" evidence="2">
    <location>
        <begin position="1"/>
        <end position="34"/>
    </location>
</feature>